<organism evidence="1 2">
    <name type="scientific">Dichomitus squalens</name>
    <dbReference type="NCBI Taxonomy" id="114155"/>
    <lineage>
        <taxon>Eukaryota</taxon>
        <taxon>Fungi</taxon>
        <taxon>Dikarya</taxon>
        <taxon>Basidiomycota</taxon>
        <taxon>Agaricomycotina</taxon>
        <taxon>Agaricomycetes</taxon>
        <taxon>Polyporales</taxon>
        <taxon>Polyporaceae</taxon>
        <taxon>Dichomitus</taxon>
    </lineage>
</organism>
<dbReference type="EMBL" id="ML145157">
    <property type="protein sequence ID" value="TBU56086.1"/>
    <property type="molecule type" value="Genomic_DNA"/>
</dbReference>
<proteinExistence type="predicted"/>
<gene>
    <name evidence="1" type="ORF">BD310DRAFT_932095</name>
</gene>
<accession>A0A4Q9PPB4</accession>
<sequence length="66" mass="6932">MTRILGYNSINGLSLCQPCPEPSLAKPPSLDAVSASPLYHPLQRTSSATCPLGSDVCESCQDGCSY</sequence>
<dbReference type="Proteomes" id="UP000292082">
    <property type="component" value="Unassembled WGS sequence"/>
</dbReference>
<keyword evidence="2" id="KW-1185">Reference proteome</keyword>
<name>A0A4Q9PPB4_9APHY</name>
<evidence type="ECO:0000313" key="1">
    <source>
        <dbReference type="EMBL" id="TBU56086.1"/>
    </source>
</evidence>
<dbReference type="AlphaFoldDB" id="A0A4Q9PPB4"/>
<reference evidence="1 2" key="1">
    <citation type="submission" date="2019-01" db="EMBL/GenBank/DDBJ databases">
        <title>Draft genome sequences of three monokaryotic isolates of the white-rot basidiomycete fungus Dichomitus squalens.</title>
        <authorList>
            <consortium name="DOE Joint Genome Institute"/>
            <person name="Lopez S.C."/>
            <person name="Andreopoulos B."/>
            <person name="Pangilinan J."/>
            <person name="Lipzen A."/>
            <person name="Riley R."/>
            <person name="Ahrendt S."/>
            <person name="Ng V."/>
            <person name="Barry K."/>
            <person name="Daum C."/>
            <person name="Grigoriev I.V."/>
            <person name="Hilden K.S."/>
            <person name="Makela M.R."/>
            <person name="de Vries R.P."/>
        </authorList>
    </citation>
    <scope>NUCLEOTIDE SEQUENCE [LARGE SCALE GENOMIC DNA]</scope>
    <source>
        <strain evidence="1 2">CBS 464.89</strain>
    </source>
</reference>
<protein>
    <submittedName>
        <fullName evidence="1">Uncharacterized protein</fullName>
    </submittedName>
</protein>
<evidence type="ECO:0000313" key="2">
    <source>
        <dbReference type="Proteomes" id="UP000292082"/>
    </source>
</evidence>